<keyword evidence="3 8" id="KW-0285">Flavoprotein</keyword>
<dbReference type="EC" id="1.-.-.-" evidence="8"/>
<dbReference type="InterPro" id="IPR050346">
    <property type="entry name" value="FMO-like"/>
</dbReference>
<evidence type="ECO:0000256" key="8">
    <source>
        <dbReference type="RuleBase" id="RU361177"/>
    </source>
</evidence>
<dbReference type="Gene3D" id="3.50.50.60">
    <property type="entry name" value="FAD/NAD(P)-binding domain"/>
    <property type="match status" value="2"/>
</dbReference>
<dbReference type="GO" id="GO:0004499">
    <property type="term" value="F:N,N-dimethylaniline monooxygenase activity"/>
    <property type="evidence" value="ECO:0007669"/>
    <property type="project" value="InterPro"/>
</dbReference>
<sequence length="429" mass="48919">MGSTDLPAPPLNVAVIGAGLAGLLAARALKIEGHRVVVHEKSDRLGGTWAYDPRVESDPLSLDPDREIVHSSLYQSLRTNLPRQLMGFSDYPFSTDGDLRTFPGHPEVLRFINEFAAEFRLVELIRFETEVVRVERVDSGNDQWIVESRNREMSSNELFDAVVVCNGHHTIPKLADFPGREKWPGQQIHSHNYRVPDPFENRVVVVIGDGPSAVDISLEIADVAKQVYLSSRSPKVKVTKLDCRDNIWQHSKIDHANENGEVVFEGGAVVHADIILHCTGFMYSFPFLKTEGIVTVEEGRVGPLYKHIFPPKLGPNLSFLGIPYMTVVTQMIEFQAKWVARILSGKVWLPSEEEMETEVRQHYQLMEEKGIPKHYTHALQFELDYLDWLANQVGERVHETTHLLLKRYLKFVMEGGNKWRHREWEPNLM</sequence>
<evidence type="ECO:0000256" key="3">
    <source>
        <dbReference type="ARBA" id="ARBA00022630"/>
    </source>
</evidence>
<keyword evidence="4 8" id="KW-0274">FAD</keyword>
<keyword evidence="10" id="KW-1185">Reference proteome</keyword>
<keyword evidence="6 8" id="KW-0560">Oxidoreductase</keyword>
<dbReference type="AlphaFoldDB" id="A0A8X8ZD26"/>
<keyword evidence="7 8" id="KW-0503">Monooxygenase</keyword>
<evidence type="ECO:0000256" key="5">
    <source>
        <dbReference type="ARBA" id="ARBA00022857"/>
    </source>
</evidence>
<dbReference type="OrthoDB" id="66881at2759"/>
<evidence type="ECO:0000256" key="4">
    <source>
        <dbReference type="ARBA" id="ARBA00022827"/>
    </source>
</evidence>
<organism evidence="9">
    <name type="scientific">Salvia splendens</name>
    <name type="common">Scarlet sage</name>
    <dbReference type="NCBI Taxonomy" id="180675"/>
    <lineage>
        <taxon>Eukaryota</taxon>
        <taxon>Viridiplantae</taxon>
        <taxon>Streptophyta</taxon>
        <taxon>Embryophyta</taxon>
        <taxon>Tracheophyta</taxon>
        <taxon>Spermatophyta</taxon>
        <taxon>Magnoliopsida</taxon>
        <taxon>eudicotyledons</taxon>
        <taxon>Gunneridae</taxon>
        <taxon>Pentapetalae</taxon>
        <taxon>asterids</taxon>
        <taxon>lamiids</taxon>
        <taxon>Lamiales</taxon>
        <taxon>Lamiaceae</taxon>
        <taxon>Nepetoideae</taxon>
        <taxon>Mentheae</taxon>
        <taxon>Salviinae</taxon>
        <taxon>Salvia</taxon>
        <taxon>Salvia subgen. Calosphace</taxon>
        <taxon>core Calosphace</taxon>
    </lineage>
</organism>
<comment type="similarity">
    <text evidence="2 8">Belongs to the FMO family.</text>
</comment>
<accession>A0A8X8ZD26</accession>
<evidence type="ECO:0000256" key="1">
    <source>
        <dbReference type="ARBA" id="ARBA00001974"/>
    </source>
</evidence>
<dbReference type="InterPro" id="IPR020946">
    <property type="entry name" value="Flavin_mOase-like"/>
</dbReference>
<dbReference type="EMBL" id="PNBA02000014">
    <property type="protein sequence ID" value="KAG6400481.1"/>
    <property type="molecule type" value="Genomic_DNA"/>
</dbReference>
<evidence type="ECO:0000313" key="10">
    <source>
        <dbReference type="Proteomes" id="UP000298416"/>
    </source>
</evidence>
<evidence type="ECO:0000313" key="9">
    <source>
        <dbReference type="EMBL" id="KAG6400481.1"/>
    </source>
</evidence>
<dbReference type="SUPFAM" id="SSF51905">
    <property type="entry name" value="FAD/NAD(P)-binding domain"/>
    <property type="match status" value="2"/>
</dbReference>
<comment type="cofactor">
    <cofactor evidence="1 8">
        <name>FAD</name>
        <dbReference type="ChEBI" id="CHEBI:57692"/>
    </cofactor>
</comment>
<dbReference type="Pfam" id="PF00743">
    <property type="entry name" value="FMO-like"/>
    <property type="match status" value="2"/>
</dbReference>
<proteinExistence type="inferred from homology"/>
<keyword evidence="5" id="KW-0521">NADP</keyword>
<dbReference type="GO" id="GO:0050661">
    <property type="term" value="F:NADP binding"/>
    <property type="evidence" value="ECO:0007669"/>
    <property type="project" value="InterPro"/>
</dbReference>
<gene>
    <name evidence="9" type="ORF">SASPL_137318</name>
</gene>
<comment type="caution">
    <text evidence="9">The sequence shown here is derived from an EMBL/GenBank/DDBJ whole genome shotgun (WGS) entry which is preliminary data.</text>
</comment>
<dbReference type="PANTHER" id="PTHR23023">
    <property type="entry name" value="DIMETHYLANILINE MONOOXYGENASE"/>
    <property type="match status" value="1"/>
</dbReference>
<reference evidence="9" key="2">
    <citation type="submission" date="2020-08" db="EMBL/GenBank/DDBJ databases">
        <title>Plant Genome Project.</title>
        <authorList>
            <person name="Zhang R.-G."/>
        </authorList>
    </citation>
    <scope>NUCLEOTIDE SEQUENCE</scope>
    <source>
        <strain evidence="9">Huo1</strain>
        <tissue evidence="9">Leaf</tissue>
    </source>
</reference>
<evidence type="ECO:0000256" key="7">
    <source>
        <dbReference type="ARBA" id="ARBA00023033"/>
    </source>
</evidence>
<dbReference type="FunFam" id="3.50.50.60:FF:000138">
    <property type="entry name" value="Flavin-containing monooxygenase"/>
    <property type="match status" value="1"/>
</dbReference>
<dbReference type="PIRSF" id="PIRSF000332">
    <property type="entry name" value="FMO"/>
    <property type="match status" value="1"/>
</dbReference>
<protein>
    <recommendedName>
        <fullName evidence="8">Flavin-containing monooxygenase</fullName>
        <ecNumber evidence="8">1.-.-.-</ecNumber>
    </recommendedName>
</protein>
<name>A0A8X8ZD26_SALSN</name>
<dbReference type="InterPro" id="IPR036188">
    <property type="entry name" value="FAD/NAD-bd_sf"/>
</dbReference>
<dbReference type="PRINTS" id="PR00370">
    <property type="entry name" value="FMOXYGENASE"/>
</dbReference>
<dbReference type="GO" id="GO:0050660">
    <property type="term" value="F:flavin adenine dinucleotide binding"/>
    <property type="evidence" value="ECO:0007669"/>
    <property type="project" value="InterPro"/>
</dbReference>
<dbReference type="InterPro" id="IPR000960">
    <property type="entry name" value="Flavin_mOase"/>
</dbReference>
<dbReference type="Proteomes" id="UP000298416">
    <property type="component" value="Unassembled WGS sequence"/>
</dbReference>
<evidence type="ECO:0000256" key="2">
    <source>
        <dbReference type="ARBA" id="ARBA00009183"/>
    </source>
</evidence>
<reference evidence="9" key="1">
    <citation type="submission" date="2018-01" db="EMBL/GenBank/DDBJ databases">
        <authorList>
            <person name="Mao J.F."/>
        </authorList>
    </citation>
    <scope>NUCLEOTIDE SEQUENCE</scope>
    <source>
        <strain evidence="9">Huo1</strain>
        <tissue evidence="9">Leaf</tissue>
    </source>
</reference>
<evidence type="ECO:0000256" key="6">
    <source>
        <dbReference type="ARBA" id="ARBA00023002"/>
    </source>
</evidence>